<reference evidence="1 2" key="1">
    <citation type="journal article" date="2024" name="BMC Genomics">
        <title>De novo assembly and annotation of Popillia japonica's genome with initial clues to its potential as an invasive pest.</title>
        <authorList>
            <person name="Cucini C."/>
            <person name="Boschi S."/>
            <person name="Funari R."/>
            <person name="Cardaioli E."/>
            <person name="Iannotti N."/>
            <person name="Marturano G."/>
            <person name="Paoli F."/>
            <person name="Bruttini M."/>
            <person name="Carapelli A."/>
            <person name="Frati F."/>
            <person name="Nardi F."/>
        </authorList>
    </citation>
    <scope>NUCLEOTIDE SEQUENCE [LARGE SCALE GENOMIC DNA]</scope>
    <source>
        <strain evidence="1">DMR45628</strain>
    </source>
</reference>
<evidence type="ECO:0000313" key="1">
    <source>
        <dbReference type="EMBL" id="KAK9692868.1"/>
    </source>
</evidence>
<dbReference type="EMBL" id="JASPKY010000562">
    <property type="protein sequence ID" value="KAK9692868.1"/>
    <property type="molecule type" value="Genomic_DNA"/>
</dbReference>
<proteinExistence type="predicted"/>
<organism evidence="1 2">
    <name type="scientific">Popillia japonica</name>
    <name type="common">Japanese beetle</name>
    <dbReference type="NCBI Taxonomy" id="7064"/>
    <lineage>
        <taxon>Eukaryota</taxon>
        <taxon>Metazoa</taxon>
        <taxon>Ecdysozoa</taxon>
        <taxon>Arthropoda</taxon>
        <taxon>Hexapoda</taxon>
        <taxon>Insecta</taxon>
        <taxon>Pterygota</taxon>
        <taxon>Neoptera</taxon>
        <taxon>Endopterygota</taxon>
        <taxon>Coleoptera</taxon>
        <taxon>Polyphaga</taxon>
        <taxon>Scarabaeiformia</taxon>
        <taxon>Scarabaeidae</taxon>
        <taxon>Rutelinae</taxon>
        <taxon>Popillia</taxon>
    </lineage>
</organism>
<name>A0AAW1ISJ1_POPJA</name>
<comment type="caution">
    <text evidence="1">The sequence shown here is derived from an EMBL/GenBank/DDBJ whole genome shotgun (WGS) entry which is preliminary data.</text>
</comment>
<protein>
    <submittedName>
        <fullName evidence="1">Uncharacterized protein</fullName>
    </submittedName>
</protein>
<keyword evidence="2" id="KW-1185">Reference proteome</keyword>
<evidence type="ECO:0000313" key="2">
    <source>
        <dbReference type="Proteomes" id="UP001458880"/>
    </source>
</evidence>
<accession>A0AAW1ISJ1</accession>
<dbReference type="AlphaFoldDB" id="A0AAW1ISJ1"/>
<dbReference type="Proteomes" id="UP001458880">
    <property type="component" value="Unassembled WGS sequence"/>
</dbReference>
<gene>
    <name evidence="1" type="ORF">QE152_g34847</name>
</gene>
<sequence>MSVVNIAETDEIVNDSLHFAQDIHFEGIEVNGFQKILNHDEEDVTPDDLLQNFTAVADGASEHTETLQKLPI</sequence>